<sequence>MLGVLLAFYATSVVASPSGSKLHRRMEVQTRPDMAKEQYTAGKIPVTFNETDATRQKMGWIANVGISGAKYGLVLDNMVSASWLYSPMDKYKCEVEMMKSKEEMNYCYMLKMEDKMLEGVQPFMLNYTGPGGYGVSGNRAVVTTVSCPEMAGGAKFPVAAGLVDNTYMMGGGGATPEQHMYHGVLGLSKKDTHVFELGEKKEHIFQTPFQASSGWDYFTTYFNHKADEDKIYIGLQYMDEAAKTGELCTIPSVGDQWSVTADASWKVKVWEQNVIVGEEKAAVPEVRFNYPFPAVNMSQTANIHLDLASGTTFVDMDTAKAIYKAFDGSCNYHQNSGWMTNERLPLCSFPVEVFLNRTSGEEWVMPTKAGKVSLPFGTADVQIIPETMIDLVDSPCFHHKGPRGRMGKKGPRGPNMEEEMAQGEMGVDEGYSGGDPPTKADKRDMGGKHAYKKEGKMKGDMIPEVVSCYANAYGKVQPNVFDSKADQNKMYWKYGDVFFKNAFVKWTAGANPSIGVAEYAPTTSAMAPAPHGSRRGGKGKKRTTVRYKKHNSQSEM</sequence>
<feature type="signal peptide" evidence="2">
    <location>
        <begin position="1"/>
        <end position="15"/>
    </location>
</feature>
<dbReference type="Proteomes" id="UP001307849">
    <property type="component" value="Unassembled WGS sequence"/>
</dbReference>
<evidence type="ECO:0000313" key="3">
    <source>
        <dbReference type="EMBL" id="KAK6500888.1"/>
    </source>
</evidence>
<feature type="chain" id="PRO_5043005712" evidence="2">
    <location>
        <begin position="16"/>
        <end position="556"/>
    </location>
</feature>
<accession>A0AAN8N477</accession>
<evidence type="ECO:0000256" key="2">
    <source>
        <dbReference type="SAM" id="SignalP"/>
    </source>
</evidence>
<dbReference type="AlphaFoldDB" id="A0AAN8N477"/>
<name>A0AAN8N477_9PEZI</name>
<dbReference type="Gene3D" id="2.40.70.10">
    <property type="entry name" value="Acid Proteases"/>
    <property type="match status" value="1"/>
</dbReference>
<comment type="caution">
    <text evidence="3">The sequence shown here is derived from an EMBL/GenBank/DDBJ whole genome shotgun (WGS) entry which is preliminary data.</text>
</comment>
<organism evidence="3 4">
    <name type="scientific">Arthrobotrys conoides</name>
    <dbReference type="NCBI Taxonomy" id="74498"/>
    <lineage>
        <taxon>Eukaryota</taxon>
        <taxon>Fungi</taxon>
        <taxon>Dikarya</taxon>
        <taxon>Ascomycota</taxon>
        <taxon>Pezizomycotina</taxon>
        <taxon>Orbiliomycetes</taxon>
        <taxon>Orbiliales</taxon>
        <taxon>Orbiliaceae</taxon>
        <taxon>Arthrobotrys</taxon>
    </lineage>
</organism>
<evidence type="ECO:0000256" key="1">
    <source>
        <dbReference type="SAM" id="MobiDB-lite"/>
    </source>
</evidence>
<evidence type="ECO:0000313" key="4">
    <source>
        <dbReference type="Proteomes" id="UP001307849"/>
    </source>
</evidence>
<feature type="region of interest" description="Disordered" evidence="1">
    <location>
        <begin position="426"/>
        <end position="446"/>
    </location>
</feature>
<feature type="compositionally biased region" description="Basic residues" evidence="1">
    <location>
        <begin position="532"/>
        <end position="556"/>
    </location>
</feature>
<gene>
    <name evidence="3" type="ORF">TWF506_003648</name>
</gene>
<reference evidence="3 4" key="1">
    <citation type="submission" date="2019-10" db="EMBL/GenBank/DDBJ databases">
        <authorList>
            <person name="Palmer J.M."/>
        </authorList>
    </citation>
    <scope>NUCLEOTIDE SEQUENCE [LARGE SCALE GENOMIC DNA]</scope>
    <source>
        <strain evidence="3 4">TWF506</strain>
    </source>
</reference>
<dbReference type="SUPFAM" id="SSF50630">
    <property type="entry name" value="Acid proteases"/>
    <property type="match status" value="1"/>
</dbReference>
<dbReference type="EMBL" id="JAVHJM010000012">
    <property type="protein sequence ID" value="KAK6500888.1"/>
    <property type="molecule type" value="Genomic_DNA"/>
</dbReference>
<proteinExistence type="predicted"/>
<protein>
    <submittedName>
        <fullName evidence="3">Uncharacterized protein</fullName>
    </submittedName>
</protein>
<keyword evidence="2" id="KW-0732">Signal</keyword>
<dbReference type="InterPro" id="IPR021109">
    <property type="entry name" value="Peptidase_aspartic_dom_sf"/>
</dbReference>
<feature type="region of interest" description="Disordered" evidence="1">
    <location>
        <begin position="523"/>
        <end position="556"/>
    </location>
</feature>
<keyword evidence="4" id="KW-1185">Reference proteome</keyword>